<dbReference type="OrthoDB" id="3189549at2"/>
<evidence type="ECO:0000313" key="4">
    <source>
        <dbReference type="Proteomes" id="UP000095349"/>
    </source>
</evidence>
<dbReference type="PATRIC" id="fig|285473.5.peg.4866"/>
<name>A0A1D8G8G2_9ACTN</name>
<evidence type="ECO:0000256" key="2">
    <source>
        <dbReference type="SAM" id="MobiDB-lite"/>
    </source>
</evidence>
<proteinExistence type="predicted"/>
<dbReference type="Proteomes" id="UP000095349">
    <property type="component" value="Chromosome"/>
</dbReference>
<dbReference type="Pfam" id="PF09704">
    <property type="entry name" value="Cas_Cas5d"/>
    <property type="match status" value="1"/>
</dbReference>
<dbReference type="Gene3D" id="3.30.70.2660">
    <property type="match status" value="1"/>
</dbReference>
<evidence type="ECO:0000256" key="1">
    <source>
        <dbReference type="ARBA" id="ARBA00023118"/>
    </source>
</evidence>
<organism evidence="3 4">
    <name type="scientific">Streptomyces rubrolavendulae</name>
    <dbReference type="NCBI Taxonomy" id="285473"/>
    <lineage>
        <taxon>Bacteria</taxon>
        <taxon>Bacillati</taxon>
        <taxon>Actinomycetota</taxon>
        <taxon>Actinomycetes</taxon>
        <taxon>Kitasatosporales</taxon>
        <taxon>Streptomycetaceae</taxon>
        <taxon>Streptomyces</taxon>
    </lineage>
</organism>
<dbReference type="NCBIfam" id="TIGR01868">
    <property type="entry name" value="casD_Cas5e"/>
    <property type="match status" value="1"/>
</dbReference>
<dbReference type="InterPro" id="IPR021124">
    <property type="entry name" value="CRISPR-assoc_prot_Cas5"/>
</dbReference>
<dbReference type="EMBL" id="CP017316">
    <property type="protein sequence ID" value="AOT61732.1"/>
    <property type="molecule type" value="Genomic_DNA"/>
</dbReference>
<dbReference type="InterPro" id="IPR010147">
    <property type="entry name" value="CRISPR-assoc_prot_CasD"/>
</dbReference>
<dbReference type="GO" id="GO:0043571">
    <property type="term" value="P:maintenance of CRISPR repeat elements"/>
    <property type="evidence" value="ECO:0007669"/>
    <property type="project" value="InterPro"/>
</dbReference>
<dbReference type="STRING" id="285473.A4G23_04621"/>
<dbReference type="GO" id="GO:0051607">
    <property type="term" value="P:defense response to virus"/>
    <property type="evidence" value="ECO:0007669"/>
    <property type="project" value="UniProtKB-KW"/>
</dbReference>
<evidence type="ECO:0000313" key="3">
    <source>
        <dbReference type="EMBL" id="AOT61732.1"/>
    </source>
</evidence>
<protein>
    <submittedName>
        <fullName evidence="3">CRISPR system Cascade subunit CasD</fullName>
    </submittedName>
</protein>
<dbReference type="RefSeq" id="WP_069978585.1">
    <property type="nucleotide sequence ID" value="NZ_CP017316.1"/>
</dbReference>
<dbReference type="GO" id="GO:0003723">
    <property type="term" value="F:RNA binding"/>
    <property type="evidence" value="ECO:0007669"/>
    <property type="project" value="InterPro"/>
</dbReference>
<gene>
    <name evidence="3" type="primary">casD</name>
    <name evidence="3" type="ORF">A4G23_04621</name>
</gene>
<sequence length="254" mass="27880">MTVLLLRLAGPLQAWGSAARFVRRTTENAPTKSGVLGLLAAAEGRPRSADLSDLVALRFGVRVDQPGTRVRDFQTAHHADSGRAMPLSERYYLADAVFVAGVEGEEEVVRRLHAAVDAPRFLPYLGRRSCPPSRPLLFEGSLTDHSLEDALRAAPWQASRWYVRQLARTAAPLSRSSSDRAGSAEELDILVDCPPGENPDFSLRDTPVSFDPRHRQYAVRDVRTSYVEAPQHDPTAHLRRAAAPGRPAPATDVF</sequence>
<dbReference type="AlphaFoldDB" id="A0A1D8G8G2"/>
<dbReference type="InterPro" id="IPR013422">
    <property type="entry name" value="CRISPR-assoc_prot_Cas5_N"/>
</dbReference>
<keyword evidence="4" id="KW-1185">Reference proteome</keyword>
<reference evidence="3 4" key="1">
    <citation type="submission" date="2016-09" db="EMBL/GenBank/DDBJ databases">
        <title>Streptomyces rubrolavendulae MJM4426 Genome sequencing and assembly.</title>
        <authorList>
            <person name="Kim J.-G."/>
        </authorList>
    </citation>
    <scope>NUCLEOTIDE SEQUENCE [LARGE SCALE GENOMIC DNA]</scope>
    <source>
        <strain evidence="3 4">MJM4426</strain>
    </source>
</reference>
<dbReference type="CDD" id="cd09756">
    <property type="entry name" value="Cas5_I-E"/>
    <property type="match status" value="1"/>
</dbReference>
<feature type="region of interest" description="Disordered" evidence="2">
    <location>
        <begin position="229"/>
        <end position="254"/>
    </location>
</feature>
<dbReference type="KEGG" id="srn:A4G23_04621"/>
<accession>A0A1D8G8G2</accession>
<keyword evidence="1" id="KW-0051">Antiviral defense</keyword>
<feature type="compositionally biased region" description="Low complexity" evidence="2">
    <location>
        <begin position="241"/>
        <end position="254"/>
    </location>
</feature>
<dbReference type="NCBIfam" id="TIGR02593">
    <property type="entry name" value="CRISPR_cas5"/>
    <property type="match status" value="1"/>
</dbReference>